<evidence type="ECO:0000256" key="1">
    <source>
        <dbReference type="ARBA" id="ARBA00004651"/>
    </source>
</evidence>
<feature type="transmembrane region" description="Helical" evidence="10">
    <location>
        <begin position="158"/>
        <end position="176"/>
    </location>
</feature>
<keyword evidence="7 10" id="KW-0406">Ion transport</keyword>
<feature type="transmembrane region" description="Helical" evidence="10">
    <location>
        <begin position="236"/>
        <end position="254"/>
    </location>
</feature>
<feature type="domain" description="Cation/H+ exchanger transmembrane" evidence="11">
    <location>
        <begin position="14"/>
        <end position="408"/>
    </location>
</feature>
<dbReference type="InterPro" id="IPR018422">
    <property type="entry name" value="Cation/H_exchanger_CPA1"/>
</dbReference>
<evidence type="ECO:0000259" key="11">
    <source>
        <dbReference type="Pfam" id="PF00999"/>
    </source>
</evidence>
<evidence type="ECO:0000313" key="12">
    <source>
        <dbReference type="EMBL" id="TWJ00671.1"/>
    </source>
</evidence>
<dbReference type="GO" id="GO:0051453">
    <property type="term" value="P:regulation of intracellular pH"/>
    <property type="evidence" value="ECO:0007669"/>
    <property type="project" value="TreeGrafter"/>
</dbReference>
<dbReference type="Gene3D" id="6.10.140.1330">
    <property type="match status" value="1"/>
</dbReference>
<feature type="transmembrane region" description="Helical" evidence="10">
    <location>
        <begin position="383"/>
        <end position="406"/>
    </location>
</feature>
<comment type="similarity">
    <text evidence="10">Belongs to the monovalent cation:proton antiporter 1 (CPA1) transporter (TC 2.A.36) family.</text>
</comment>
<feature type="transmembrane region" description="Helical" evidence="10">
    <location>
        <begin position="305"/>
        <end position="327"/>
    </location>
</feature>
<keyword evidence="2 10" id="KW-0813">Transport</keyword>
<keyword evidence="8 10" id="KW-0472">Membrane</keyword>
<feature type="transmembrane region" description="Helical" evidence="10">
    <location>
        <begin position="266"/>
        <end position="285"/>
    </location>
</feature>
<dbReference type="GO" id="GO:0005886">
    <property type="term" value="C:plasma membrane"/>
    <property type="evidence" value="ECO:0007669"/>
    <property type="project" value="UniProtKB-SubCell"/>
</dbReference>
<evidence type="ECO:0000313" key="13">
    <source>
        <dbReference type="Proteomes" id="UP000317010"/>
    </source>
</evidence>
<keyword evidence="6 10" id="KW-0915">Sodium</keyword>
<comment type="subcellular location">
    <subcellularLocation>
        <location evidence="1 10">Cell membrane</location>
        <topology evidence="1 10">Multi-pass membrane protein</topology>
    </subcellularLocation>
</comment>
<evidence type="ECO:0000256" key="2">
    <source>
        <dbReference type="ARBA" id="ARBA00022448"/>
    </source>
</evidence>
<dbReference type="PANTHER" id="PTHR10110">
    <property type="entry name" value="SODIUM/HYDROGEN EXCHANGER"/>
    <property type="match status" value="1"/>
</dbReference>
<keyword evidence="10" id="KW-0050">Antiport</keyword>
<keyword evidence="9 10" id="KW-0739">Sodium transport</keyword>
<comment type="function">
    <text evidence="10">Na(+)/H(+) antiporter that extrudes sodium in exchange for external protons.</text>
</comment>
<dbReference type="InterPro" id="IPR006153">
    <property type="entry name" value="Cation/H_exchanger_TM"/>
</dbReference>
<dbReference type="GO" id="GO:0015386">
    <property type="term" value="F:potassium:proton antiporter activity"/>
    <property type="evidence" value="ECO:0007669"/>
    <property type="project" value="TreeGrafter"/>
</dbReference>
<sequence>MHEILLLCLGLVLSVSFLVLLAQRLKIAYPIFLVIAGLIAGFIPGIPNTHINPDLVFLIILPPILYDAAQNTSWKALWYWRRIISVMALGYVLLTATSVALVSYYLIPGFTLAQGFLLGAIISPPDTAAASAILKFVKIPKALASILEGESLLNDATSLTIFRFALLAIISNHFVWHEAAFGFIMVVISGIIIGVVIGFIFYAIFRWLPTTANLNITLSIVLPYLIYLTAEALHSSGVLAVVSGGLFIAYQNHFVFSHSSRLKSNAIWSALVFILNAVVFFLIGLQLPEIIHSVKDGALTESLMVASLISLVVIFVRLFSGLFSSVFTRFIGRFITVAQRRPGWRNPLISSFMGMRGVVSLASALSIPLLLPGGRSFPNRDMILFITFVVIIITLVGQGLLLPWLIKKIKPQFIPAKTDEQQILEIELQLYNSALKKLRETYPADITDNALLKNKHELYDFKVKLLMDAKPGNLIGRFKKVMIEIIEHERRELHAFRRKNGYDDDVIRIIENRLDLEEERLEEESE</sequence>
<feature type="transmembrane region" description="Helical" evidence="10">
    <location>
        <begin position="348"/>
        <end position="371"/>
    </location>
</feature>
<gene>
    <name evidence="12" type="ORF">JN11_01927</name>
</gene>
<keyword evidence="3 10" id="KW-1003">Cell membrane</keyword>
<dbReference type="OrthoDB" id="9809206at2"/>
<evidence type="ECO:0000256" key="6">
    <source>
        <dbReference type="ARBA" id="ARBA00023053"/>
    </source>
</evidence>
<dbReference type="RefSeq" id="WP_144911987.1">
    <property type="nucleotide sequence ID" value="NZ_VLLI01000005.1"/>
</dbReference>
<evidence type="ECO:0000256" key="5">
    <source>
        <dbReference type="ARBA" id="ARBA00022989"/>
    </source>
</evidence>
<dbReference type="EMBL" id="VLLI01000005">
    <property type="protein sequence ID" value="TWJ00671.1"/>
    <property type="molecule type" value="Genomic_DNA"/>
</dbReference>
<feature type="transmembrane region" description="Helical" evidence="10">
    <location>
        <begin position="83"/>
        <end position="107"/>
    </location>
</feature>
<evidence type="ECO:0000256" key="10">
    <source>
        <dbReference type="RuleBase" id="RU366002"/>
    </source>
</evidence>
<keyword evidence="13" id="KW-1185">Reference proteome</keyword>
<keyword evidence="5 10" id="KW-1133">Transmembrane helix</keyword>
<dbReference type="AlphaFoldDB" id="A0A562U699"/>
<feature type="transmembrane region" description="Helical" evidence="10">
    <location>
        <begin position="27"/>
        <end position="46"/>
    </location>
</feature>
<dbReference type="InterPro" id="IPR004705">
    <property type="entry name" value="Cation/H_exchanger_CPA1_bac"/>
</dbReference>
<dbReference type="NCBIfam" id="TIGR00831">
    <property type="entry name" value="a_cpa1"/>
    <property type="match status" value="1"/>
</dbReference>
<evidence type="ECO:0000256" key="3">
    <source>
        <dbReference type="ARBA" id="ARBA00022475"/>
    </source>
</evidence>
<comment type="caution">
    <text evidence="10">Lacks conserved residue(s) required for the propagation of feature annotation.</text>
</comment>
<keyword evidence="4 10" id="KW-0812">Transmembrane</keyword>
<feature type="transmembrane region" description="Helical" evidence="10">
    <location>
        <begin position="182"/>
        <end position="205"/>
    </location>
</feature>
<reference evidence="12 13" key="1">
    <citation type="submission" date="2019-07" db="EMBL/GenBank/DDBJ databases">
        <title>Genomic Encyclopedia of Archaeal and Bacterial Type Strains, Phase II (KMG-II): from individual species to whole genera.</title>
        <authorList>
            <person name="Goeker M."/>
        </authorList>
    </citation>
    <scope>NUCLEOTIDE SEQUENCE [LARGE SCALE GENOMIC DNA]</scope>
    <source>
        <strain evidence="12 13">ATCC BAA-1854</strain>
    </source>
</reference>
<evidence type="ECO:0000256" key="4">
    <source>
        <dbReference type="ARBA" id="ARBA00022692"/>
    </source>
</evidence>
<evidence type="ECO:0000256" key="9">
    <source>
        <dbReference type="ARBA" id="ARBA00023201"/>
    </source>
</evidence>
<dbReference type="GO" id="GO:0098719">
    <property type="term" value="P:sodium ion import across plasma membrane"/>
    <property type="evidence" value="ECO:0007669"/>
    <property type="project" value="TreeGrafter"/>
</dbReference>
<dbReference type="GO" id="GO:0015385">
    <property type="term" value="F:sodium:proton antiporter activity"/>
    <property type="evidence" value="ECO:0007669"/>
    <property type="project" value="InterPro"/>
</dbReference>
<accession>A0A562U699</accession>
<proteinExistence type="inferred from homology"/>
<evidence type="ECO:0000256" key="7">
    <source>
        <dbReference type="ARBA" id="ARBA00023065"/>
    </source>
</evidence>
<dbReference type="Pfam" id="PF00999">
    <property type="entry name" value="Na_H_Exchanger"/>
    <property type="match status" value="1"/>
</dbReference>
<evidence type="ECO:0000256" key="8">
    <source>
        <dbReference type="ARBA" id="ARBA00023136"/>
    </source>
</evidence>
<name>A0A562U699_9SPHI</name>
<comment type="caution">
    <text evidence="12">The sequence shown here is derived from an EMBL/GenBank/DDBJ whole genome shotgun (WGS) entry which is preliminary data.</text>
</comment>
<protein>
    <submittedName>
        <fullName evidence="12">CPA1 family monovalent cation:H+ antiporter</fullName>
    </submittedName>
</protein>
<dbReference type="PANTHER" id="PTHR10110:SF86">
    <property type="entry name" value="SODIUM_HYDROGEN EXCHANGER 7"/>
    <property type="match status" value="1"/>
</dbReference>
<organism evidence="12 13">
    <name type="scientific">Mucilaginibacter frigoritolerans</name>
    <dbReference type="NCBI Taxonomy" id="652788"/>
    <lineage>
        <taxon>Bacteria</taxon>
        <taxon>Pseudomonadati</taxon>
        <taxon>Bacteroidota</taxon>
        <taxon>Sphingobacteriia</taxon>
        <taxon>Sphingobacteriales</taxon>
        <taxon>Sphingobacteriaceae</taxon>
        <taxon>Mucilaginibacter</taxon>
    </lineage>
</organism>
<dbReference type="Proteomes" id="UP000317010">
    <property type="component" value="Unassembled WGS sequence"/>
</dbReference>